<dbReference type="RefSeq" id="WP_189788555.1">
    <property type="nucleotide sequence ID" value="NZ_BNAT01000078.1"/>
</dbReference>
<dbReference type="Gene3D" id="2.90.10.10">
    <property type="entry name" value="Bulb-type lectin domain"/>
    <property type="match status" value="1"/>
</dbReference>
<keyword evidence="3" id="KW-1185">Reference proteome</keyword>
<feature type="chain" id="PRO_5038124020" evidence="1">
    <location>
        <begin position="35"/>
        <end position="160"/>
    </location>
</feature>
<protein>
    <submittedName>
        <fullName evidence="2">Uncharacterized protein</fullName>
    </submittedName>
</protein>
<organism evidence="2 3">
    <name type="scientific">Streptomyces capitiformicae</name>
    <dbReference type="NCBI Taxonomy" id="2014920"/>
    <lineage>
        <taxon>Bacteria</taxon>
        <taxon>Bacillati</taxon>
        <taxon>Actinomycetota</taxon>
        <taxon>Actinomycetes</taxon>
        <taxon>Kitasatosporales</taxon>
        <taxon>Streptomycetaceae</taxon>
        <taxon>Streptomyces</taxon>
    </lineage>
</organism>
<evidence type="ECO:0000256" key="1">
    <source>
        <dbReference type="SAM" id="SignalP"/>
    </source>
</evidence>
<proteinExistence type="predicted"/>
<name>A0A918ZU71_9ACTN</name>
<reference evidence="2" key="2">
    <citation type="submission" date="2020-09" db="EMBL/GenBank/DDBJ databases">
        <authorList>
            <person name="Sun Q."/>
            <person name="Zhou Y."/>
        </authorList>
    </citation>
    <scope>NUCLEOTIDE SEQUENCE</scope>
    <source>
        <strain evidence="2">CGMCC 4.7403</strain>
    </source>
</reference>
<dbReference type="InterPro" id="IPR036426">
    <property type="entry name" value="Bulb-type_lectin_dom_sf"/>
</dbReference>
<dbReference type="Proteomes" id="UP000603227">
    <property type="component" value="Unassembled WGS sequence"/>
</dbReference>
<sequence length="160" mass="17144">MARIFKISYRPVRHAAVFAVAAAVALGVASPASAAPKNRLANGKKLKAGQCITDGPASRKARFCVGKNYNIYMTYKALTCTVYKAKGHLSGPSAYVQVAKNGDVRFYQYSGGRVLWHSKTKQFKGADLVVGSSRPGNQGVLGVDQPGKAFFIIKKCPFNG</sequence>
<evidence type="ECO:0000313" key="2">
    <source>
        <dbReference type="EMBL" id="GHE70764.1"/>
    </source>
</evidence>
<gene>
    <name evidence="2" type="ORF">GCM10017771_94680</name>
</gene>
<dbReference type="AlphaFoldDB" id="A0A918ZU71"/>
<keyword evidence="1" id="KW-0732">Signal</keyword>
<evidence type="ECO:0000313" key="3">
    <source>
        <dbReference type="Proteomes" id="UP000603227"/>
    </source>
</evidence>
<feature type="signal peptide" evidence="1">
    <location>
        <begin position="1"/>
        <end position="34"/>
    </location>
</feature>
<accession>A0A918ZU71</accession>
<dbReference type="EMBL" id="BNAT01000078">
    <property type="protein sequence ID" value="GHE70764.1"/>
    <property type="molecule type" value="Genomic_DNA"/>
</dbReference>
<comment type="caution">
    <text evidence="2">The sequence shown here is derived from an EMBL/GenBank/DDBJ whole genome shotgun (WGS) entry which is preliminary data.</text>
</comment>
<reference evidence="2" key="1">
    <citation type="journal article" date="2014" name="Int. J. Syst. Evol. Microbiol.">
        <title>Complete genome sequence of Corynebacterium casei LMG S-19264T (=DSM 44701T), isolated from a smear-ripened cheese.</title>
        <authorList>
            <consortium name="US DOE Joint Genome Institute (JGI-PGF)"/>
            <person name="Walter F."/>
            <person name="Albersmeier A."/>
            <person name="Kalinowski J."/>
            <person name="Ruckert C."/>
        </authorList>
    </citation>
    <scope>NUCLEOTIDE SEQUENCE</scope>
    <source>
        <strain evidence="2">CGMCC 4.7403</strain>
    </source>
</reference>